<name>A0A0D9QHW3_PLAFR</name>
<gene>
    <name evidence="2" type="ORF">AK88_03800</name>
</gene>
<evidence type="ECO:0000313" key="2">
    <source>
        <dbReference type="EMBL" id="KJP86604.1"/>
    </source>
</evidence>
<reference evidence="2 3" key="1">
    <citation type="submission" date="2014-03" db="EMBL/GenBank/DDBJ databases">
        <title>The Genome Sequence of Plasmodium fragile nilgiri.</title>
        <authorList>
            <consortium name="The Broad Institute Genomics Platform"/>
            <consortium name="The Broad Institute Genome Sequencing Center for Infectious Disease"/>
            <person name="Neafsey D."/>
            <person name="Duraisingh M."/>
            <person name="Young S.K."/>
            <person name="Zeng Q."/>
            <person name="Gargeya S."/>
            <person name="Abouelleil A."/>
            <person name="Alvarado L."/>
            <person name="Chapman S.B."/>
            <person name="Gainer-Dewar J."/>
            <person name="Goldberg J."/>
            <person name="Griggs A."/>
            <person name="Gujja S."/>
            <person name="Hansen M."/>
            <person name="Howarth C."/>
            <person name="Imamovic A."/>
            <person name="Larimer J."/>
            <person name="Pearson M."/>
            <person name="Poon T.W."/>
            <person name="Priest M."/>
            <person name="Roberts A."/>
            <person name="Saif S."/>
            <person name="Shea T."/>
            <person name="Sykes S."/>
            <person name="Wortman J."/>
            <person name="Nusbaum C."/>
            <person name="Birren B."/>
        </authorList>
    </citation>
    <scope>NUCLEOTIDE SEQUENCE [LARGE SCALE GENOMIC DNA]</scope>
    <source>
        <strain evidence="3">nilgiri</strain>
    </source>
</reference>
<dbReference type="EMBL" id="KQ001690">
    <property type="protein sequence ID" value="KJP86604.1"/>
    <property type="molecule type" value="Genomic_DNA"/>
</dbReference>
<dbReference type="Proteomes" id="UP000054561">
    <property type="component" value="Unassembled WGS sequence"/>
</dbReference>
<dbReference type="AlphaFoldDB" id="A0A0D9QHW3"/>
<protein>
    <submittedName>
        <fullName evidence="2">Uncharacterized protein</fullName>
    </submittedName>
</protein>
<proteinExistence type="predicted"/>
<evidence type="ECO:0000313" key="3">
    <source>
        <dbReference type="Proteomes" id="UP000054561"/>
    </source>
</evidence>
<organism evidence="2 3">
    <name type="scientific">Plasmodium fragile</name>
    <dbReference type="NCBI Taxonomy" id="5857"/>
    <lineage>
        <taxon>Eukaryota</taxon>
        <taxon>Sar</taxon>
        <taxon>Alveolata</taxon>
        <taxon>Apicomplexa</taxon>
        <taxon>Aconoidasida</taxon>
        <taxon>Haemosporida</taxon>
        <taxon>Plasmodiidae</taxon>
        <taxon>Plasmodium</taxon>
        <taxon>Plasmodium (Plasmodium)</taxon>
    </lineage>
</organism>
<feature type="compositionally biased region" description="Basic and acidic residues" evidence="1">
    <location>
        <begin position="189"/>
        <end position="214"/>
    </location>
</feature>
<dbReference type="VEuPathDB" id="PlasmoDB:AK88_03800"/>
<keyword evidence="3" id="KW-1185">Reference proteome</keyword>
<dbReference type="GeneID" id="24269114"/>
<feature type="region of interest" description="Disordered" evidence="1">
    <location>
        <begin position="189"/>
        <end position="229"/>
    </location>
</feature>
<accession>A0A0D9QHW3</accession>
<sequence length="249" mass="28924">MGRVSLNTPIRAIIITLMKRSMVHYKKILHDEINLQRGSYKILDSHFKGSTYFLRFMYCARTLCYEIYSPTAQKLCIKLGIVGWDAADLSIDILELTIALYVCDMNRREKNQNIYYTSYEIKTVEEILKEGDNLTEKLASEGKHFNNEQIVNALVRSDAMMMNRKHSKEKEPQEGVEVEYEMPKGKDLDVRKGQNETEGNNRRGYKAMENKETEAGMLVTEPKEKEGEPKKPIKAILLSIIRMIRYKIQ</sequence>
<evidence type="ECO:0000256" key="1">
    <source>
        <dbReference type="SAM" id="MobiDB-lite"/>
    </source>
</evidence>
<dbReference type="RefSeq" id="XP_012336833.1">
    <property type="nucleotide sequence ID" value="XM_012481410.1"/>
</dbReference>